<proteinExistence type="predicted"/>
<dbReference type="EMBL" id="AHKC01012186">
    <property type="protein sequence ID" value="EKF30353.1"/>
    <property type="molecule type" value="Genomic_DNA"/>
</dbReference>
<accession>K2M603</accession>
<name>K2M603_TRYCR</name>
<feature type="region of interest" description="Disordered" evidence="1">
    <location>
        <begin position="638"/>
        <end position="681"/>
    </location>
</feature>
<evidence type="ECO:0000313" key="3">
    <source>
        <dbReference type="Proteomes" id="UP000007350"/>
    </source>
</evidence>
<evidence type="ECO:0000256" key="1">
    <source>
        <dbReference type="SAM" id="MobiDB-lite"/>
    </source>
</evidence>
<keyword evidence="3" id="KW-1185">Reference proteome</keyword>
<reference evidence="2 3" key="1">
    <citation type="journal article" date="2012" name="BMC Genomics">
        <title>Comparative genomic analysis of human infective Trypanosoma cruzi lineages with the bat-restricted subspecies T. cruzi marinkellei.</title>
        <authorList>
            <person name="Franzen O."/>
            <person name="Talavera-Lopez C."/>
            <person name="Ochaya S."/>
            <person name="Butler C.E."/>
            <person name="Messenger L.A."/>
            <person name="Lewis M.D."/>
            <person name="Llewellyn M.S."/>
            <person name="Marinkelle C.J."/>
            <person name="Tyler K.M."/>
            <person name="Miles M.A."/>
            <person name="Andersson B."/>
        </authorList>
    </citation>
    <scope>NUCLEOTIDE SEQUENCE [LARGE SCALE GENOMIC DNA]</scope>
    <source>
        <strain evidence="2 3">B7</strain>
    </source>
</reference>
<comment type="caution">
    <text evidence="2">The sequence shown here is derived from an EMBL/GenBank/DDBJ whole genome shotgun (WGS) entry which is preliminary data.</text>
</comment>
<protein>
    <submittedName>
        <fullName evidence="2">Uncharacterized protein</fullName>
    </submittedName>
</protein>
<sequence length="681" mass="76265">MSATGVFSKGRGIGHAAATSILRYIPRARVPWQPSRFGRENLSANDLAVLWSRGRYRDGPGNYNSGYHTEKTHVLEDNTVTMIPKHELEKYMPDISIGPKALVTPVSLMSARNGHRVTHDLLHSYDPHIGRLDKPAVVDHDNITVEDPNRVGLNAATLDCRGRIYRWLRRGPFFQEDHYFRRSLKLNRDGTVPAATHEAPLMRKIVRLAQRGHLKAACEEYRRITTVPPVEVYRALTACCIPGGLIADAVAIFEDGNSKLFYVARDGEVLHNVMRCAIKAKHRVRVMWVYNVMRGRYYENVVVRAEIDPIWRYRIAMLALEYFLDHNCAEEAGAVYSYLVEEDLLQCDVHLRVGLHMREALSKGKSVGLSEEVLRATSLVTDVATVAPEVARELYQRHIEALRENEKSNDCEMSSTNDGATGRVWSAHGPLTAMEFTQNDDALPCMQQNFSDVDVASVLRWARFYHSKDLMAKDRPRYLARAVAWIELLSKRSHMMEEAPLTYMRKSKPLSLNTNSNLRVAWQTPVARPDGPPRLLAREEGYTFHHNEHSRFVTETYRHPGETLQSRFLALQPIHTEVSAKEDFQEIYAQQQEQQALPSGVVSPPARILHHSVTSEIHGGGGGHLYRGMPRVELSTGGAAKKEKLNPVSPHVAAENRGGNGKGNDGGSGGSAAGGGVTPEF</sequence>
<dbReference type="AlphaFoldDB" id="K2M603"/>
<gene>
    <name evidence="2" type="ORF">MOQ_005839</name>
</gene>
<evidence type="ECO:0000313" key="2">
    <source>
        <dbReference type="EMBL" id="EKF30353.1"/>
    </source>
</evidence>
<dbReference type="OrthoDB" id="270454at2759"/>
<feature type="compositionally biased region" description="Gly residues" evidence="1">
    <location>
        <begin position="658"/>
        <end position="681"/>
    </location>
</feature>
<dbReference type="Proteomes" id="UP000007350">
    <property type="component" value="Unassembled WGS sequence"/>
</dbReference>
<organism evidence="2 3">
    <name type="scientific">Trypanosoma cruzi marinkellei</name>
    <dbReference type="NCBI Taxonomy" id="85056"/>
    <lineage>
        <taxon>Eukaryota</taxon>
        <taxon>Discoba</taxon>
        <taxon>Euglenozoa</taxon>
        <taxon>Kinetoplastea</taxon>
        <taxon>Metakinetoplastina</taxon>
        <taxon>Trypanosomatida</taxon>
        <taxon>Trypanosomatidae</taxon>
        <taxon>Trypanosoma</taxon>
        <taxon>Schizotrypanum</taxon>
    </lineage>
</organism>